<evidence type="ECO:0000313" key="3">
    <source>
        <dbReference type="Proteomes" id="UP001527925"/>
    </source>
</evidence>
<evidence type="ECO:0000313" key="2">
    <source>
        <dbReference type="EMBL" id="KAL2917096.1"/>
    </source>
</evidence>
<feature type="transmembrane region" description="Helical" evidence="1">
    <location>
        <begin position="48"/>
        <end position="68"/>
    </location>
</feature>
<evidence type="ECO:0000256" key="1">
    <source>
        <dbReference type="SAM" id="Phobius"/>
    </source>
</evidence>
<dbReference type="EMBL" id="JADGIZ020000012">
    <property type="protein sequence ID" value="KAL2917096.1"/>
    <property type="molecule type" value="Genomic_DNA"/>
</dbReference>
<feature type="transmembrane region" description="Helical" evidence="1">
    <location>
        <begin position="121"/>
        <end position="141"/>
    </location>
</feature>
<reference evidence="2 3" key="1">
    <citation type="submission" date="2023-09" db="EMBL/GenBank/DDBJ databases">
        <title>Pangenome analysis of Batrachochytrium dendrobatidis and related Chytrids.</title>
        <authorList>
            <person name="Yacoub M.N."/>
            <person name="Stajich J.E."/>
            <person name="James T.Y."/>
        </authorList>
    </citation>
    <scope>NUCLEOTIDE SEQUENCE [LARGE SCALE GENOMIC DNA]</scope>
    <source>
        <strain evidence="2 3">JEL0888</strain>
    </source>
</reference>
<keyword evidence="1" id="KW-1133">Transmembrane helix</keyword>
<dbReference type="PROSITE" id="PS51257">
    <property type="entry name" value="PROKAR_LIPOPROTEIN"/>
    <property type="match status" value="1"/>
</dbReference>
<organism evidence="2 3">
    <name type="scientific">Polyrhizophydium stewartii</name>
    <dbReference type="NCBI Taxonomy" id="2732419"/>
    <lineage>
        <taxon>Eukaryota</taxon>
        <taxon>Fungi</taxon>
        <taxon>Fungi incertae sedis</taxon>
        <taxon>Chytridiomycota</taxon>
        <taxon>Chytridiomycota incertae sedis</taxon>
        <taxon>Chytridiomycetes</taxon>
        <taxon>Rhizophydiales</taxon>
        <taxon>Rhizophydiales incertae sedis</taxon>
        <taxon>Polyrhizophydium</taxon>
    </lineage>
</organism>
<gene>
    <name evidence="2" type="ORF">HK105_203160</name>
</gene>
<keyword evidence="3" id="KW-1185">Reference proteome</keyword>
<keyword evidence="1" id="KW-0472">Membrane</keyword>
<feature type="transmembrane region" description="Helical" evidence="1">
    <location>
        <begin position="80"/>
        <end position="101"/>
    </location>
</feature>
<sequence length="182" mass="18533">MLTARISINDSESDSTIGYSAICSSTGCTATCGLSSTWGDGLCLALNAARVFADIAASLCFFVVMGVVRMAYYPRLDAAAVVLTRLVASIIAFACIAQAKLVLDGILAPISFKPTTGFGPALPLEIVMFLMAAGTTLGFYLHSSNELAAKGGAAAAVTPGTRGKSGRSTGTPVAVKMAHAVC</sequence>
<keyword evidence="1" id="KW-0812">Transmembrane</keyword>
<name>A0ABR4NC46_9FUNG</name>
<protein>
    <submittedName>
        <fullName evidence="2">Uncharacterized protein</fullName>
    </submittedName>
</protein>
<accession>A0ABR4NC46</accession>
<proteinExistence type="predicted"/>
<comment type="caution">
    <text evidence="2">The sequence shown here is derived from an EMBL/GenBank/DDBJ whole genome shotgun (WGS) entry which is preliminary data.</text>
</comment>
<dbReference type="Proteomes" id="UP001527925">
    <property type="component" value="Unassembled WGS sequence"/>
</dbReference>